<accession>A0A9P0GAB3</accession>
<evidence type="ECO:0000313" key="3">
    <source>
        <dbReference type="EMBL" id="CAH1108124.1"/>
    </source>
</evidence>
<dbReference type="PANTHER" id="PTHR43861">
    <property type="entry name" value="TRANS-ACONITATE 2-METHYLTRANSFERASE-RELATED"/>
    <property type="match status" value="1"/>
</dbReference>
<gene>
    <name evidence="3" type="ORF">PSYICH_LOCUS9185</name>
</gene>
<keyword evidence="4" id="KW-1185">Reference proteome</keyword>
<sequence length="295" mass="34628">MCMTMPERWTNSSNFCLIETQFHLKKYRHFLNWKPNESILEVGFASGYNSSQSLQPILPKDYKEFVATDISDVMIDYAREHCDIPKSKFYQMDIGGSIDEKFWERFDHVFSFIVMHLVKNPSKAFNNIHKMLKLGGMAFLTFFDKIPCDSMFDELSRHPKWSKYGQEDMISSYFYSSNPEEEYKKDLEAAGFKNYVFEVEKGSYNFSSEQECNGEVILKNHINMIDEITSDTNTENNWKTVVNKKRNRRQTVVGSNREQNEVEGVEGRECEETDSGLKPGPYKRFTHKWLESKTN</sequence>
<dbReference type="EMBL" id="OV651815">
    <property type="protein sequence ID" value="CAH1108124.1"/>
    <property type="molecule type" value="Genomic_DNA"/>
</dbReference>
<dbReference type="Proteomes" id="UP001153636">
    <property type="component" value="Chromosome 3"/>
</dbReference>
<evidence type="ECO:0000259" key="2">
    <source>
        <dbReference type="Pfam" id="PF08241"/>
    </source>
</evidence>
<dbReference type="Gene3D" id="3.40.50.150">
    <property type="entry name" value="Vaccinia Virus protein VP39"/>
    <property type="match status" value="1"/>
</dbReference>
<dbReference type="GO" id="GO:0008757">
    <property type="term" value="F:S-adenosylmethionine-dependent methyltransferase activity"/>
    <property type="evidence" value="ECO:0007669"/>
    <property type="project" value="InterPro"/>
</dbReference>
<dbReference type="InterPro" id="IPR013216">
    <property type="entry name" value="Methyltransf_11"/>
</dbReference>
<proteinExistence type="predicted"/>
<dbReference type="OrthoDB" id="66144at2759"/>
<feature type="region of interest" description="Disordered" evidence="1">
    <location>
        <begin position="249"/>
        <end position="281"/>
    </location>
</feature>
<reference evidence="3" key="1">
    <citation type="submission" date="2022-01" db="EMBL/GenBank/DDBJ databases">
        <authorList>
            <person name="King R."/>
        </authorList>
    </citation>
    <scope>NUCLEOTIDE SEQUENCE</scope>
</reference>
<feature type="domain" description="Methyltransferase type 11" evidence="2">
    <location>
        <begin position="40"/>
        <end position="139"/>
    </location>
</feature>
<dbReference type="AlphaFoldDB" id="A0A9P0GAB3"/>
<dbReference type="InterPro" id="IPR029063">
    <property type="entry name" value="SAM-dependent_MTases_sf"/>
</dbReference>
<dbReference type="SUPFAM" id="SSF53335">
    <property type="entry name" value="S-adenosyl-L-methionine-dependent methyltransferases"/>
    <property type="match status" value="1"/>
</dbReference>
<evidence type="ECO:0000313" key="4">
    <source>
        <dbReference type="Proteomes" id="UP001153636"/>
    </source>
</evidence>
<dbReference type="CDD" id="cd02440">
    <property type="entry name" value="AdoMet_MTases"/>
    <property type="match status" value="1"/>
</dbReference>
<dbReference type="Pfam" id="PF08241">
    <property type="entry name" value="Methyltransf_11"/>
    <property type="match status" value="1"/>
</dbReference>
<dbReference type="PANTHER" id="PTHR43861:SF1">
    <property type="entry name" value="TRANS-ACONITATE 2-METHYLTRANSFERASE"/>
    <property type="match status" value="1"/>
</dbReference>
<organism evidence="3 4">
    <name type="scientific">Psylliodes chrysocephalus</name>
    <dbReference type="NCBI Taxonomy" id="3402493"/>
    <lineage>
        <taxon>Eukaryota</taxon>
        <taxon>Metazoa</taxon>
        <taxon>Ecdysozoa</taxon>
        <taxon>Arthropoda</taxon>
        <taxon>Hexapoda</taxon>
        <taxon>Insecta</taxon>
        <taxon>Pterygota</taxon>
        <taxon>Neoptera</taxon>
        <taxon>Endopterygota</taxon>
        <taxon>Coleoptera</taxon>
        <taxon>Polyphaga</taxon>
        <taxon>Cucujiformia</taxon>
        <taxon>Chrysomeloidea</taxon>
        <taxon>Chrysomelidae</taxon>
        <taxon>Galerucinae</taxon>
        <taxon>Alticini</taxon>
        <taxon>Psylliodes</taxon>
    </lineage>
</organism>
<protein>
    <recommendedName>
        <fullName evidence="2">Methyltransferase type 11 domain-containing protein</fullName>
    </recommendedName>
</protein>
<evidence type="ECO:0000256" key="1">
    <source>
        <dbReference type="SAM" id="MobiDB-lite"/>
    </source>
</evidence>
<name>A0A9P0GAB3_9CUCU</name>